<dbReference type="SUPFAM" id="SSF53756">
    <property type="entry name" value="UDP-Glycosyltransferase/glycogen phosphorylase"/>
    <property type="match status" value="1"/>
</dbReference>
<dbReference type="RefSeq" id="WP_310174756.1">
    <property type="nucleotide sequence ID" value="NZ_BAABHE010000002.1"/>
</dbReference>
<evidence type="ECO:0000313" key="2">
    <source>
        <dbReference type="Proteomes" id="UP001183794"/>
    </source>
</evidence>
<keyword evidence="2" id="KW-1185">Reference proteome</keyword>
<evidence type="ECO:0000313" key="1">
    <source>
        <dbReference type="EMBL" id="MDR7347995.1"/>
    </source>
</evidence>
<reference evidence="1 2" key="1">
    <citation type="submission" date="2023-07" db="EMBL/GenBank/DDBJ databases">
        <title>Sequencing the genomes of 1000 actinobacteria strains.</title>
        <authorList>
            <person name="Klenk H.-P."/>
        </authorList>
    </citation>
    <scope>NUCLEOTIDE SEQUENCE [LARGE SCALE GENOMIC DNA]</scope>
    <source>
        <strain evidence="1 2">DSM 22966</strain>
    </source>
</reference>
<organism evidence="1 2">
    <name type="scientific">Enteractinococcus fodinae</name>
    <dbReference type="NCBI Taxonomy" id="684663"/>
    <lineage>
        <taxon>Bacteria</taxon>
        <taxon>Bacillati</taxon>
        <taxon>Actinomycetota</taxon>
        <taxon>Actinomycetes</taxon>
        <taxon>Micrococcales</taxon>
        <taxon>Micrococcaceae</taxon>
    </lineage>
</organism>
<dbReference type="Gene3D" id="3.40.50.2000">
    <property type="entry name" value="Glycogen Phosphorylase B"/>
    <property type="match status" value="1"/>
</dbReference>
<accession>A0ABU2B331</accession>
<proteinExistence type="predicted"/>
<gene>
    <name evidence="1" type="ORF">J2S62_002252</name>
</gene>
<protein>
    <submittedName>
        <fullName evidence="1">Glycosyltransferase involved in cell wall biosynthesis</fullName>
    </submittedName>
</protein>
<sequence>MRILHVTTLRALAPGHRKQLRHEVLAAKDACLQWDTISLQTDAVQSDFERQVPRVWRSALMLRLYRWMYVVRKARDYDIVLLRTLSLDLFGPLFGLFAPNLVTVHHAKEIEELAILDSSTFSKRVSTFVERWFTPLTMKSARGIAAVTSDIKEYEIARFPHLRNRAIVFPNGYHFAEAMPAEDKRLRTMVTFTFVCSTFAEWHGLDRLLEAIETDTGEGQKLVRIHLVGALTDEQRAAVHALSHKGTEIYVHGVLDSDGIISLLDTTDVAIGSLALDRKNLFGASTLKVREYLASGIPVYATHHDTALPQSFPFYYSDSAVSLSRMVNFAELMTNYSREEIREASRSYLDKKFILEKAVQELAEM</sequence>
<name>A0ABU2B331_9MICC</name>
<dbReference type="Proteomes" id="UP001183794">
    <property type="component" value="Unassembled WGS sequence"/>
</dbReference>
<dbReference type="EMBL" id="JAVDYJ010000001">
    <property type="protein sequence ID" value="MDR7347995.1"/>
    <property type="molecule type" value="Genomic_DNA"/>
</dbReference>
<comment type="caution">
    <text evidence="1">The sequence shown here is derived from an EMBL/GenBank/DDBJ whole genome shotgun (WGS) entry which is preliminary data.</text>
</comment>